<dbReference type="EMBL" id="CP032452">
    <property type="protein sequence ID" value="QEZ70609.1"/>
    <property type="molecule type" value="Genomic_DNA"/>
</dbReference>
<reference evidence="1 2" key="1">
    <citation type="submission" date="2018-09" db="EMBL/GenBank/DDBJ databases">
        <title>A clostridial neurotoxin that targets Anopheles mosquitoes.</title>
        <authorList>
            <person name="Contreras E."/>
            <person name="Masuyer G."/>
            <person name="Qureshi N."/>
            <person name="Chawla S."/>
            <person name="Lim H.L."/>
            <person name="Chen J."/>
            <person name="Stenmark P."/>
            <person name="Gill S."/>
        </authorList>
    </citation>
    <scope>NUCLEOTIDE SEQUENCE [LARGE SCALE GENOMIC DNA]</scope>
    <source>
        <strain evidence="1 2">Cbm</strain>
    </source>
</reference>
<evidence type="ECO:0000313" key="2">
    <source>
        <dbReference type="Proteomes" id="UP000326961"/>
    </source>
</evidence>
<accession>A0A5P3XJQ6</accession>
<gene>
    <name evidence="1" type="ORF">D4A35_17505</name>
</gene>
<dbReference type="AlphaFoldDB" id="A0A5P3XJQ6"/>
<name>A0A5P3XJQ6_PARBF</name>
<evidence type="ECO:0000313" key="1">
    <source>
        <dbReference type="EMBL" id="QEZ70609.1"/>
    </source>
</evidence>
<dbReference type="Pfam" id="PF11337">
    <property type="entry name" value="DUF3139"/>
    <property type="match status" value="1"/>
</dbReference>
<dbReference type="InterPro" id="IPR021486">
    <property type="entry name" value="DUF3139"/>
</dbReference>
<dbReference type="RefSeq" id="WP_150887452.1">
    <property type="nucleotide sequence ID" value="NZ_CP032452.1"/>
</dbReference>
<dbReference type="Proteomes" id="UP000326961">
    <property type="component" value="Chromosome"/>
</dbReference>
<organism evidence="1 2">
    <name type="scientific">Paraclostridium bifermentans</name>
    <name type="common">Clostridium bifermentans</name>
    <dbReference type="NCBI Taxonomy" id="1490"/>
    <lineage>
        <taxon>Bacteria</taxon>
        <taxon>Bacillati</taxon>
        <taxon>Bacillota</taxon>
        <taxon>Clostridia</taxon>
        <taxon>Peptostreptococcales</taxon>
        <taxon>Peptostreptococcaceae</taxon>
        <taxon>Paraclostridium</taxon>
    </lineage>
</organism>
<protein>
    <submittedName>
        <fullName evidence="1">DUF3139 domain-containing protein</fullName>
    </submittedName>
</protein>
<sequence length="126" mass="15122">MKKYMTIFLLLIIGFSGFYIYDNNFKPWNEAEKYINKYMEAQGGSKDDISKITKEKAKIASYDGILYKVSYKNDPNYKYQYFYSDDYYALYINKVLFQIHDLNDGHELVKHDELKNVKYPPIYLDK</sequence>
<proteinExistence type="predicted"/>